<evidence type="ECO:0000313" key="2">
    <source>
        <dbReference type="Proteomes" id="UP000606786"/>
    </source>
</evidence>
<reference evidence="1" key="1">
    <citation type="submission" date="2020-11" db="EMBL/GenBank/DDBJ databases">
        <authorList>
            <person name="Whitehead M."/>
        </authorList>
    </citation>
    <scope>NUCLEOTIDE SEQUENCE</scope>
    <source>
        <strain evidence="1">EGII</strain>
    </source>
</reference>
<comment type="caution">
    <text evidence="1">The sequence shown here is derived from an EMBL/GenBank/DDBJ whole genome shotgun (WGS) entry which is preliminary data.</text>
</comment>
<proteinExistence type="predicted"/>
<feature type="non-terminal residue" evidence="1">
    <location>
        <position position="1"/>
    </location>
</feature>
<dbReference type="Proteomes" id="UP000606786">
    <property type="component" value="Unassembled WGS sequence"/>
</dbReference>
<name>A0A811UST7_CERCA</name>
<sequence length="54" mass="6318">CTIEGESKRFVAWELCDRLTYRNRSGLTGKFFDAISDDKGLRWLCLPCRSSRFI</sequence>
<gene>
    <name evidence="1" type="ORF">CCAP1982_LOCUS9875</name>
</gene>
<keyword evidence="2" id="KW-1185">Reference proteome</keyword>
<evidence type="ECO:0000313" key="1">
    <source>
        <dbReference type="EMBL" id="CAD7001378.1"/>
    </source>
</evidence>
<dbReference type="EMBL" id="CAJHJT010000023">
    <property type="protein sequence ID" value="CAD7001378.1"/>
    <property type="molecule type" value="Genomic_DNA"/>
</dbReference>
<organism evidence="1 2">
    <name type="scientific">Ceratitis capitata</name>
    <name type="common">Mediterranean fruit fly</name>
    <name type="synonym">Tephritis capitata</name>
    <dbReference type="NCBI Taxonomy" id="7213"/>
    <lineage>
        <taxon>Eukaryota</taxon>
        <taxon>Metazoa</taxon>
        <taxon>Ecdysozoa</taxon>
        <taxon>Arthropoda</taxon>
        <taxon>Hexapoda</taxon>
        <taxon>Insecta</taxon>
        <taxon>Pterygota</taxon>
        <taxon>Neoptera</taxon>
        <taxon>Endopterygota</taxon>
        <taxon>Diptera</taxon>
        <taxon>Brachycera</taxon>
        <taxon>Muscomorpha</taxon>
        <taxon>Tephritoidea</taxon>
        <taxon>Tephritidae</taxon>
        <taxon>Ceratitis</taxon>
        <taxon>Ceratitis</taxon>
    </lineage>
</organism>
<dbReference type="AlphaFoldDB" id="A0A811UST7"/>
<accession>A0A811UST7</accession>
<protein>
    <submittedName>
        <fullName evidence="1">(Mediterranean fruit fly) hypothetical protein</fullName>
    </submittedName>
</protein>